<evidence type="ECO:0000313" key="3">
    <source>
        <dbReference type="Proteomes" id="UP000295334"/>
    </source>
</evidence>
<dbReference type="Gene3D" id="3.40.50.880">
    <property type="match status" value="1"/>
</dbReference>
<dbReference type="SUPFAM" id="SSF52317">
    <property type="entry name" value="Class I glutamine amidotransferase-like"/>
    <property type="match status" value="1"/>
</dbReference>
<accession>A0A4R1B8T5</accession>
<dbReference type="InterPro" id="IPR017926">
    <property type="entry name" value="GATASE"/>
</dbReference>
<evidence type="ECO:0000313" key="2">
    <source>
        <dbReference type="EMBL" id="TCJ12609.1"/>
    </source>
</evidence>
<sequence length="274" mass="31719">MLRIAILDLYEGQPNQGMRCLREIINQWGEYHGIDLSWDEFDVRQRNAVPDLSYDIFISSGGPGSPLESIGSEWEEAYFGWLNSVLDWNNNPLNEQKKHVFFICHSFQLACRHFGIGSVTKRKSTAFGVFPVHVLLEGQQEPVFRGLKDPFYVVDSRDWQVIDPDFDQLQQMGAQVLCIEKYRPHVPYAQAVMGLRFNPWMIGTQFHPEADAVGMRMYLQQPDKKQNVIDNHGQEKWESMIEGLSSPDKIMWTYNHILPNFLTIAAHKHILQPI</sequence>
<dbReference type="EMBL" id="SJZI01000050">
    <property type="protein sequence ID" value="TCJ12609.1"/>
    <property type="molecule type" value="Genomic_DNA"/>
</dbReference>
<protein>
    <submittedName>
        <fullName evidence="2">GMP synthase</fullName>
    </submittedName>
</protein>
<dbReference type="Pfam" id="PF00117">
    <property type="entry name" value="GATase"/>
    <property type="match status" value="1"/>
</dbReference>
<reference evidence="2 3" key="1">
    <citation type="submission" date="2019-03" db="EMBL/GenBank/DDBJ databases">
        <authorList>
            <person name="Kim M.K.M."/>
        </authorList>
    </citation>
    <scope>NUCLEOTIDE SEQUENCE [LARGE SCALE GENOMIC DNA]</scope>
    <source>
        <strain evidence="2 3">17J68-12</strain>
    </source>
</reference>
<dbReference type="InterPro" id="IPR029062">
    <property type="entry name" value="Class_I_gatase-like"/>
</dbReference>
<proteinExistence type="predicted"/>
<name>A0A4R1B8T5_9BACT</name>
<dbReference type="RefSeq" id="WP_131450366.1">
    <property type="nucleotide sequence ID" value="NZ_SJZI01000050.1"/>
</dbReference>
<evidence type="ECO:0000259" key="1">
    <source>
        <dbReference type="Pfam" id="PF00117"/>
    </source>
</evidence>
<feature type="domain" description="Glutamine amidotransferase" evidence="1">
    <location>
        <begin position="50"/>
        <end position="211"/>
    </location>
</feature>
<organism evidence="2 3">
    <name type="scientific">Flaviaesturariibacter flavus</name>
    <dbReference type="NCBI Taxonomy" id="2502780"/>
    <lineage>
        <taxon>Bacteria</taxon>
        <taxon>Pseudomonadati</taxon>
        <taxon>Bacteroidota</taxon>
        <taxon>Chitinophagia</taxon>
        <taxon>Chitinophagales</taxon>
        <taxon>Chitinophagaceae</taxon>
        <taxon>Flaviaestuariibacter</taxon>
    </lineage>
</organism>
<comment type="caution">
    <text evidence="2">The sequence shown here is derived from an EMBL/GenBank/DDBJ whole genome shotgun (WGS) entry which is preliminary data.</text>
</comment>
<dbReference type="PROSITE" id="PS51273">
    <property type="entry name" value="GATASE_TYPE_1"/>
    <property type="match status" value="1"/>
</dbReference>
<gene>
    <name evidence="2" type="ORF">EPD60_15180</name>
</gene>
<dbReference type="AlphaFoldDB" id="A0A4R1B8T5"/>
<dbReference type="Proteomes" id="UP000295334">
    <property type="component" value="Unassembled WGS sequence"/>
</dbReference>
<dbReference type="OrthoDB" id="639921at2"/>
<keyword evidence="3" id="KW-1185">Reference proteome</keyword>